<evidence type="ECO:0000256" key="1">
    <source>
        <dbReference type="SAM" id="SignalP"/>
    </source>
</evidence>
<accession>A0A5B7CRW7</accession>
<feature type="signal peptide" evidence="1">
    <location>
        <begin position="1"/>
        <end position="18"/>
    </location>
</feature>
<proteinExistence type="predicted"/>
<keyword evidence="1" id="KW-0732">Signal</keyword>
<dbReference type="EMBL" id="VSRR010000190">
    <property type="protein sequence ID" value="MPC11965.1"/>
    <property type="molecule type" value="Genomic_DNA"/>
</dbReference>
<sequence length="73" mass="7752">MVLVVVVVVVTVLEVSNGHTAAATSSGSTVGRCPETGEEVVMFLETLSDPKILGHPQFQGSLKWAEFVLLLVK</sequence>
<feature type="chain" id="PRO_5022820566" description="Secreted protein" evidence="1">
    <location>
        <begin position="19"/>
        <end position="73"/>
    </location>
</feature>
<dbReference type="AlphaFoldDB" id="A0A5B7CRW7"/>
<organism evidence="2 3">
    <name type="scientific">Portunus trituberculatus</name>
    <name type="common">Swimming crab</name>
    <name type="synonym">Neptunus trituberculatus</name>
    <dbReference type="NCBI Taxonomy" id="210409"/>
    <lineage>
        <taxon>Eukaryota</taxon>
        <taxon>Metazoa</taxon>
        <taxon>Ecdysozoa</taxon>
        <taxon>Arthropoda</taxon>
        <taxon>Crustacea</taxon>
        <taxon>Multicrustacea</taxon>
        <taxon>Malacostraca</taxon>
        <taxon>Eumalacostraca</taxon>
        <taxon>Eucarida</taxon>
        <taxon>Decapoda</taxon>
        <taxon>Pleocyemata</taxon>
        <taxon>Brachyura</taxon>
        <taxon>Eubrachyura</taxon>
        <taxon>Portunoidea</taxon>
        <taxon>Portunidae</taxon>
        <taxon>Portuninae</taxon>
        <taxon>Portunus</taxon>
    </lineage>
</organism>
<evidence type="ECO:0008006" key="4">
    <source>
        <dbReference type="Google" id="ProtNLM"/>
    </source>
</evidence>
<evidence type="ECO:0000313" key="2">
    <source>
        <dbReference type="EMBL" id="MPC11965.1"/>
    </source>
</evidence>
<reference evidence="2 3" key="1">
    <citation type="submission" date="2019-05" db="EMBL/GenBank/DDBJ databases">
        <title>Another draft genome of Portunus trituberculatus and its Hox gene families provides insights of decapod evolution.</title>
        <authorList>
            <person name="Jeong J.-H."/>
            <person name="Song I."/>
            <person name="Kim S."/>
            <person name="Choi T."/>
            <person name="Kim D."/>
            <person name="Ryu S."/>
            <person name="Kim W."/>
        </authorList>
    </citation>
    <scope>NUCLEOTIDE SEQUENCE [LARGE SCALE GENOMIC DNA]</scope>
    <source>
        <tissue evidence="2">Muscle</tissue>
    </source>
</reference>
<keyword evidence="3" id="KW-1185">Reference proteome</keyword>
<name>A0A5B7CRW7_PORTR</name>
<dbReference type="Proteomes" id="UP000324222">
    <property type="component" value="Unassembled WGS sequence"/>
</dbReference>
<evidence type="ECO:0000313" key="3">
    <source>
        <dbReference type="Proteomes" id="UP000324222"/>
    </source>
</evidence>
<gene>
    <name evidence="2" type="ORF">E2C01_004642</name>
</gene>
<comment type="caution">
    <text evidence="2">The sequence shown here is derived from an EMBL/GenBank/DDBJ whole genome shotgun (WGS) entry which is preliminary data.</text>
</comment>
<protein>
    <recommendedName>
        <fullName evidence="4">Secreted protein</fullName>
    </recommendedName>
</protein>